<evidence type="ECO:0000256" key="5">
    <source>
        <dbReference type="ARBA" id="ARBA00039638"/>
    </source>
</evidence>
<comment type="catalytic activity">
    <reaction evidence="6">
        <text>octanoate + ATP + CoA = octanoyl-CoA + AMP + diphosphate</text>
        <dbReference type="Rhea" id="RHEA:33631"/>
        <dbReference type="ChEBI" id="CHEBI:25646"/>
        <dbReference type="ChEBI" id="CHEBI:30616"/>
        <dbReference type="ChEBI" id="CHEBI:33019"/>
        <dbReference type="ChEBI" id="CHEBI:57287"/>
        <dbReference type="ChEBI" id="CHEBI:57386"/>
        <dbReference type="ChEBI" id="CHEBI:456215"/>
    </reaction>
</comment>
<dbReference type="PROSITE" id="PS00455">
    <property type="entry name" value="AMP_BINDING"/>
    <property type="match status" value="1"/>
</dbReference>
<evidence type="ECO:0000256" key="1">
    <source>
        <dbReference type="ARBA" id="ARBA00006432"/>
    </source>
</evidence>
<comment type="catalytic activity">
    <reaction evidence="7">
        <text>a medium-chain fatty acid + ATP + CoA = a medium-chain fatty acyl-CoA + AMP + diphosphate</text>
        <dbReference type="Rhea" id="RHEA:48340"/>
        <dbReference type="ChEBI" id="CHEBI:30616"/>
        <dbReference type="ChEBI" id="CHEBI:33019"/>
        <dbReference type="ChEBI" id="CHEBI:57287"/>
        <dbReference type="ChEBI" id="CHEBI:59558"/>
        <dbReference type="ChEBI" id="CHEBI:90546"/>
        <dbReference type="ChEBI" id="CHEBI:456215"/>
        <dbReference type="EC" id="6.2.1.2"/>
    </reaction>
</comment>
<evidence type="ECO:0000313" key="10">
    <source>
        <dbReference type="EMBL" id="LAA04894.1"/>
    </source>
</evidence>
<dbReference type="EC" id="6.2.1.2" evidence="4"/>
<dbReference type="EMBL" id="IAAA01011330">
    <property type="protein sequence ID" value="LAA04894.1"/>
    <property type="molecule type" value="mRNA"/>
</dbReference>
<accession>A0A2L2Y9S5</accession>
<dbReference type="InterPro" id="IPR020845">
    <property type="entry name" value="AMP-binding_CS"/>
</dbReference>
<proteinExistence type="evidence at transcript level"/>
<dbReference type="InterPro" id="IPR025110">
    <property type="entry name" value="AMP-bd_C"/>
</dbReference>
<evidence type="ECO:0000256" key="6">
    <source>
        <dbReference type="ARBA" id="ARBA00047319"/>
    </source>
</evidence>
<dbReference type="Gene3D" id="2.30.38.10">
    <property type="entry name" value="Luciferase, Domain 3"/>
    <property type="match status" value="1"/>
</dbReference>
<feature type="domain" description="AMP-binding enzyme C-terminal" evidence="9">
    <location>
        <begin position="500"/>
        <end position="575"/>
    </location>
</feature>
<dbReference type="Pfam" id="PF13193">
    <property type="entry name" value="AMP-binding_C"/>
    <property type="match status" value="1"/>
</dbReference>
<dbReference type="PANTHER" id="PTHR43201">
    <property type="entry name" value="ACYL-COA SYNTHETASE"/>
    <property type="match status" value="1"/>
</dbReference>
<reference evidence="10" key="1">
    <citation type="journal article" date="2016" name="Mol. Ecol. Resour.">
        <title>Evaluation of the impact of RNA preservation methods of spiders for de novo transcriptome assembly.</title>
        <authorList>
            <person name="Kono N."/>
            <person name="Nakamura H."/>
            <person name="Ito Y."/>
            <person name="Tomita M."/>
            <person name="Arakawa K."/>
        </authorList>
    </citation>
    <scope>NUCLEOTIDE SEQUENCE</scope>
    <source>
        <tissue evidence="10">Whole body</tissue>
    </source>
</reference>
<sequence>MIFRKMKVNSLIRTIHGFKRNYTVIRYFSGAVPQKENRSYYFKNGAIPLTPITLGNLLDTAADTYGDSIAFASNHQGISKTYLEFKKEVETLASGFIACGLKRGDRIAIYSPNCYEWSLTQFAAGKAGLILVNLNFLSQLQEVEHSLQSVSCKAVISCDKHRKQDYYEIFNRIIPDLSTQNPKNLRSEKLPDLNSIIIISDDHKKGTLRFKDVSDSRNKESDTLLTQTEKLIQCDDPVNIQFTSGTTSLPKGAVLTHHNIINNAIYSARRAQFDLMRPILCCQVPLFHTFGCVIGTLSPILHGGTIVFPSAGFDSIESLKTIEKYRCNVLFGTPTMIIDIVKNYKLLHHDISSLKQVTIGGSPAPGGLLKELQNDLKIQKVQIAYGLTETSPVISLTNLNEGKEAMISDFLEPIEELELKIIDEEGRIVPINTKGEVLARGYSIFSGYWNDKVKTEEAIDKSKWFHTGDIGVLNEKGHLKIDGRIKDMVIRGGENIYTSEVESFLSTHPAILEVQICGVPDERLGEELCCWIHVKSGMNLTEEEVRNFCKEKISNYKIPRYIMFIEQFPRTASGKIKKNEMTRISKEQLNL</sequence>
<dbReference type="AlphaFoldDB" id="A0A2L2Y9S5"/>
<dbReference type="SUPFAM" id="SSF56801">
    <property type="entry name" value="Acetyl-CoA synthetase-like"/>
    <property type="match status" value="1"/>
</dbReference>
<name>A0A2L2Y9S5_PARTP</name>
<organism evidence="10">
    <name type="scientific">Parasteatoda tepidariorum</name>
    <name type="common">Common house spider</name>
    <name type="synonym">Achaearanea tepidariorum</name>
    <dbReference type="NCBI Taxonomy" id="114398"/>
    <lineage>
        <taxon>Eukaryota</taxon>
        <taxon>Metazoa</taxon>
        <taxon>Ecdysozoa</taxon>
        <taxon>Arthropoda</taxon>
        <taxon>Chelicerata</taxon>
        <taxon>Arachnida</taxon>
        <taxon>Araneae</taxon>
        <taxon>Araneomorphae</taxon>
        <taxon>Entelegynae</taxon>
        <taxon>Araneoidea</taxon>
        <taxon>Theridiidae</taxon>
        <taxon>Parasteatoda</taxon>
    </lineage>
</organism>
<dbReference type="InterPro" id="IPR045851">
    <property type="entry name" value="AMP-bd_C_sf"/>
</dbReference>
<evidence type="ECO:0000256" key="7">
    <source>
        <dbReference type="ARBA" id="ARBA00048277"/>
    </source>
</evidence>
<dbReference type="Pfam" id="PF00501">
    <property type="entry name" value="AMP-binding"/>
    <property type="match status" value="1"/>
</dbReference>
<evidence type="ECO:0000256" key="3">
    <source>
        <dbReference type="ARBA" id="ARBA00037247"/>
    </source>
</evidence>
<evidence type="ECO:0000256" key="4">
    <source>
        <dbReference type="ARBA" id="ARBA00039009"/>
    </source>
</evidence>
<feature type="domain" description="AMP-dependent synthetase/ligase" evidence="8">
    <location>
        <begin position="59"/>
        <end position="449"/>
    </location>
</feature>
<evidence type="ECO:0000259" key="8">
    <source>
        <dbReference type="Pfam" id="PF00501"/>
    </source>
</evidence>
<comment type="function">
    <text evidence="3">Acyl-CoA synthases catalyze the initial reaction in fatty acid metabolism, by forming a thioester with CoA. Has some preference toward medium-chain substrates. Plays a role in adipocyte differentiation.</text>
</comment>
<dbReference type="InterPro" id="IPR000873">
    <property type="entry name" value="AMP-dep_synth/lig_dom"/>
</dbReference>
<comment type="similarity">
    <text evidence="1">Belongs to the ATP-dependent AMP-binding enzyme family.</text>
</comment>
<dbReference type="Gene3D" id="3.30.300.30">
    <property type="match status" value="1"/>
</dbReference>
<keyword evidence="2" id="KW-0436">Ligase</keyword>
<dbReference type="GO" id="GO:0006631">
    <property type="term" value="P:fatty acid metabolic process"/>
    <property type="evidence" value="ECO:0007669"/>
    <property type="project" value="TreeGrafter"/>
</dbReference>
<evidence type="ECO:0000256" key="2">
    <source>
        <dbReference type="ARBA" id="ARBA00022598"/>
    </source>
</evidence>
<dbReference type="PANTHER" id="PTHR43201:SF5">
    <property type="entry name" value="MEDIUM-CHAIN ACYL-COA LIGASE ACSF2, MITOCHONDRIAL"/>
    <property type="match status" value="1"/>
</dbReference>
<dbReference type="Gene3D" id="3.40.50.980">
    <property type="match status" value="2"/>
</dbReference>
<dbReference type="FunFam" id="3.30.300.30:FF:000008">
    <property type="entry name" value="2,3-dihydroxybenzoate-AMP ligase"/>
    <property type="match status" value="1"/>
</dbReference>
<dbReference type="GO" id="GO:0031956">
    <property type="term" value="F:medium-chain fatty acid-CoA ligase activity"/>
    <property type="evidence" value="ECO:0007669"/>
    <property type="project" value="UniProtKB-EC"/>
</dbReference>
<protein>
    <recommendedName>
        <fullName evidence="5">Medium-chain acyl-CoA ligase ACSF2, mitochondrial</fullName>
        <ecNumber evidence="4">6.2.1.2</ecNumber>
    </recommendedName>
</protein>
<evidence type="ECO:0000259" key="9">
    <source>
        <dbReference type="Pfam" id="PF13193"/>
    </source>
</evidence>
<dbReference type="OrthoDB" id="10253115at2759"/>